<accession>A0A2X3GMM6</accession>
<dbReference type="AlphaFoldDB" id="A0A2X3GMM6"/>
<evidence type="ECO:0000256" key="1">
    <source>
        <dbReference type="SAM" id="Phobius"/>
    </source>
</evidence>
<dbReference type="EMBL" id="UAWT01000016">
    <property type="protein sequence ID" value="SQC69548.1"/>
    <property type="molecule type" value="Genomic_DNA"/>
</dbReference>
<reference evidence="2 3" key="1">
    <citation type="submission" date="2018-06" db="EMBL/GenBank/DDBJ databases">
        <authorList>
            <consortium name="Pathogen Informatics"/>
            <person name="Doyle S."/>
        </authorList>
    </citation>
    <scope>NUCLEOTIDE SEQUENCE [LARGE SCALE GENOMIC DNA]</scope>
    <source>
        <strain evidence="2 3">NCTC13940</strain>
    </source>
</reference>
<keyword evidence="1" id="KW-0472">Membrane</keyword>
<proteinExistence type="predicted"/>
<keyword evidence="1" id="KW-1133">Transmembrane helix</keyword>
<gene>
    <name evidence="2" type="ORF">NCTC13940_01548</name>
</gene>
<name>A0A2X3GMM6_9LIST</name>
<protein>
    <submittedName>
        <fullName evidence="2">Uncharacterized protein</fullName>
    </submittedName>
</protein>
<dbReference type="Proteomes" id="UP000250257">
    <property type="component" value="Unassembled WGS sequence"/>
</dbReference>
<sequence>MGFIQGFVAWVGLAVMGIKYAIEGIWNILV</sequence>
<evidence type="ECO:0000313" key="2">
    <source>
        <dbReference type="EMBL" id="SQC69548.1"/>
    </source>
</evidence>
<organism evidence="2 3">
    <name type="scientific">Listeria fleischmannii subsp. fleischmannii</name>
    <dbReference type="NCBI Taxonomy" id="1671902"/>
    <lineage>
        <taxon>Bacteria</taxon>
        <taxon>Bacillati</taxon>
        <taxon>Bacillota</taxon>
        <taxon>Bacilli</taxon>
        <taxon>Bacillales</taxon>
        <taxon>Listeriaceae</taxon>
        <taxon>Listeria</taxon>
    </lineage>
</organism>
<keyword evidence="1" id="KW-0812">Transmembrane</keyword>
<evidence type="ECO:0000313" key="3">
    <source>
        <dbReference type="Proteomes" id="UP000250257"/>
    </source>
</evidence>
<feature type="transmembrane region" description="Helical" evidence="1">
    <location>
        <begin position="7"/>
        <end position="29"/>
    </location>
</feature>